<feature type="region of interest" description="Disordered" evidence="1">
    <location>
        <begin position="35"/>
        <end position="55"/>
    </location>
</feature>
<accession>A0A4Z2IJV1</accession>
<feature type="compositionally biased region" description="Basic and acidic residues" evidence="1">
    <location>
        <begin position="35"/>
        <end position="49"/>
    </location>
</feature>
<evidence type="ECO:0000313" key="3">
    <source>
        <dbReference type="Proteomes" id="UP000314294"/>
    </source>
</evidence>
<evidence type="ECO:0000256" key="1">
    <source>
        <dbReference type="SAM" id="MobiDB-lite"/>
    </source>
</evidence>
<organism evidence="2 3">
    <name type="scientific">Liparis tanakae</name>
    <name type="common">Tanaka's snailfish</name>
    <dbReference type="NCBI Taxonomy" id="230148"/>
    <lineage>
        <taxon>Eukaryota</taxon>
        <taxon>Metazoa</taxon>
        <taxon>Chordata</taxon>
        <taxon>Craniata</taxon>
        <taxon>Vertebrata</taxon>
        <taxon>Euteleostomi</taxon>
        <taxon>Actinopterygii</taxon>
        <taxon>Neopterygii</taxon>
        <taxon>Teleostei</taxon>
        <taxon>Neoteleostei</taxon>
        <taxon>Acanthomorphata</taxon>
        <taxon>Eupercaria</taxon>
        <taxon>Perciformes</taxon>
        <taxon>Cottioidei</taxon>
        <taxon>Cottales</taxon>
        <taxon>Liparidae</taxon>
        <taxon>Liparis</taxon>
    </lineage>
</organism>
<proteinExistence type="predicted"/>
<reference evidence="2 3" key="1">
    <citation type="submission" date="2019-03" db="EMBL/GenBank/DDBJ databases">
        <title>First draft genome of Liparis tanakae, snailfish: a comprehensive survey of snailfish specific genes.</title>
        <authorList>
            <person name="Kim W."/>
            <person name="Song I."/>
            <person name="Jeong J.-H."/>
            <person name="Kim D."/>
            <person name="Kim S."/>
            <person name="Ryu S."/>
            <person name="Song J.Y."/>
            <person name="Lee S.K."/>
        </authorList>
    </citation>
    <scope>NUCLEOTIDE SEQUENCE [LARGE SCALE GENOMIC DNA]</scope>
    <source>
        <tissue evidence="2">Muscle</tissue>
    </source>
</reference>
<gene>
    <name evidence="2" type="ORF">EYF80_011651</name>
</gene>
<sequence length="105" mass="12033">MMPFTTSGLRWSHKACLHDNELRWKDRICFLRQHASSEKGGEDGGGGERRKMKMSSDVAVVMKREANDWRQEVEKRGRAERWRGGVGGVLFTLIKGLKKVSELDE</sequence>
<dbReference type="AlphaFoldDB" id="A0A4Z2IJV1"/>
<dbReference type="Proteomes" id="UP000314294">
    <property type="component" value="Unassembled WGS sequence"/>
</dbReference>
<dbReference type="EMBL" id="SRLO01000076">
    <property type="protein sequence ID" value="TNN78146.1"/>
    <property type="molecule type" value="Genomic_DNA"/>
</dbReference>
<evidence type="ECO:0000313" key="2">
    <source>
        <dbReference type="EMBL" id="TNN78146.1"/>
    </source>
</evidence>
<protein>
    <submittedName>
        <fullName evidence="2">Uncharacterized protein</fullName>
    </submittedName>
</protein>
<comment type="caution">
    <text evidence="2">The sequence shown here is derived from an EMBL/GenBank/DDBJ whole genome shotgun (WGS) entry which is preliminary data.</text>
</comment>
<keyword evidence="3" id="KW-1185">Reference proteome</keyword>
<name>A0A4Z2IJV1_9TELE</name>